<evidence type="ECO:0000256" key="5">
    <source>
        <dbReference type="ARBA" id="ARBA00023159"/>
    </source>
</evidence>
<name>A0A1G4JK27_9SACH</name>
<keyword evidence="11" id="KW-1185">Reference proteome</keyword>
<dbReference type="AlphaFoldDB" id="A0A1G4JK27"/>
<comment type="subcellular location">
    <subcellularLocation>
        <location evidence="1 9">Nucleus</location>
    </subcellularLocation>
</comment>
<dbReference type="OrthoDB" id="5322661at2759"/>
<evidence type="ECO:0000256" key="4">
    <source>
        <dbReference type="ARBA" id="ARBA00023015"/>
    </source>
</evidence>
<dbReference type="GO" id="GO:0016592">
    <property type="term" value="C:mediator complex"/>
    <property type="evidence" value="ECO:0007669"/>
    <property type="project" value="InterPro"/>
</dbReference>
<accession>A0A1G4JK27</accession>
<keyword evidence="7 9" id="KW-0539">Nucleus</keyword>
<evidence type="ECO:0000313" key="10">
    <source>
        <dbReference type="EMBL" id="SCU90673.1"/>
    </source>
</evidence>
<dbReference type="GO" id="GO:0003712">
    <property type="term" value="F:transcription coregulator activity"/>
    <property type="evidence" value="ECO:0007669"/>
    <property type="project" value="InterPro"/>
</dbReference>
<dbReference type="InterPro" id="IPR014801">
    <property type="entry name" value="Mediator_Med5_fun"/>
</dbReference>
<dbReference type="EMBL" id="LT598465">
    <property type="protein sequence ID" value="SCU90673.1"/>
    <property type="molecule type" value="Genomic_DNA"/>
</dbReference>
<evidence type="ECO:0000256" key="1">
    <source>
        <dbReference type="ARBA" id="ARBA00004123"/>
    </source>
</evidence>
<proteinExistence type="inferred from homology"/>
<keyword evidence="6 9" id="KW-0804">Transcription</keyword>
<sequence length="1086" mass="123681">MSDGSMNVDKEDVFKLLVNSSERHLTAKQFLNFFNEILNERLEPLPSNGDESENKHQEQSVYTRIADELFRGLETQKSVLIADYVVEVVFVNYNRQLLEELFSRLSNVTNGRLIIHLFNKASAFLHQLSDRLVIEQVSQDMADVILPSLLSRDFDGIDPLFVKPIAKFLMRCLALANKPLKLSSPLVLEHVHSLMSRLSRTDKLLHKKLLGSVTQKLNYHDQGSGIPSVLVNGAATSPATTSPNFAVSPSNYNYKEEGARKSGKSYQAIRMSRYYKNLWLNSKIISWSAGGSDFALKYSSIDSILNSSEMSNNFNSEAVFSDLIETTFTCFAQFVSNKQYHEPNSNYNLLERQWVIFITKQLPLLIMENASQYPGLIQKSIEAVDDKVAKALRSYGSEKENFKERNEDLFDDFPNNSLDIRHDFIKNLIMLKLQPPSLLNDFLREDQVVDIKSLSCDDSVKLKNEQGVREVIDDFSAFITTALRSMDIEGIFETSGTSTIATGDRLIQTFQDFESVAPTKQREAAQTIFQLLCDAVKDFDYRLVAKICCVLTMNWGHSLTSILSFVAPSKFAVPLCEFLEDAWDMRSERVSESLMEDSDLELNSDFVIFTHALLFLITLQETYGIKLTDIFLSSKRLSTQNSFILDFVSHLGQIPDRLELSNGAQENKNLLETWFRDLFINGSISDSLMKSTGVKDLAHLVPFIFKQSVESVEVGALRDVSPLIGGFEYFLQPFMIIGMIGIVFWLEPYLCTVKSKGSSDEFFESLLEMLNSLINPATLNDESRPLHTIILRLNAPKLLKALRAFRSQTQPNYGIYSADAQGHPKLESLISHLEDSLKTGIVYNVDPRLLSNSNGYSQKDVIYAPFIITNETTISSILTNQINSFWNLHSSTYFNLDYLMTLVSIITPGRFLEEVLESLKEKTLATSTQNSKIETHVIESQNCLDLLFYFLVFHDMCLFSNKVYLLQYMESTEDTLSLSLKQSEELKYEPDMKVEQQADEDFDMLFGEDTSTAGNDPELLNQERLERDMMERRVPILLRSSFARILHEKKLATDELRHDTNYKDSLASDVDEYHSRYVRLLDTVVI</sequence>
<evidence type="ECO:0000256" key="7">
    <source>
        <dbReference type="ARBA" id="ARBA00023242"/>
    </source>
</evidence>
<dbReference type="Pfam" id="PF08689">
    <property type="entry name" value="Med5"/>
    <property type="match status" value="1"/>
</dbReference>
<comment type="subunit">
    <text evidence="9">Component of the Mediator complex.</text>
</comment>
<comment type="similarity">
    <text evidence="2 9">Belongs to the Mediator complex subunit 5 family.</text>
</comment>
<evidence type="ECO:0000256" key="6">
    <source>
        <dbReference type="ARBA" id="ARBA00023163"/>
    </source>
</evidence>
<dbReference type="Proteomes" id="UP000191024">
    <property type="component" value="Chromosome E"/>
</dbReference>
<dbReference type="STRING" id="1230905.A0A1G4JK27"/>
<dbReference type="GO" id="GO:0006357">
    <property type="term" value="P:regulation of transcription by RNA polymerase II"/>
    <property type="evidence" value="ECO:0007669"/>
    <property type="project" value="InterPro"/>
</dbReference>
<reference evidence="10 11" key="1">
    <citation type="submission" date="2016-03" db="EMBL/GenBank/DDBJ databases">
        <authorList>
            <person name="Devillers H."/>
        </authorList>
    </citation>
    <scope>NUCLEOTIDE SEQUENCE [LARGE SCALE GENOMIC DNA]</scope>
    <source>
        <strain evidence="10">CBS 11717</strain>
    </source>
</reference>
<keyword evidence="4 9" id="KW-0805">Transcription regulation</keyword>
<dbReference type="PANTHER" id="PTHR35784">
    <property type="entry name" value="MEDIATOR OF RNA POLYMERASE II TRANSCRIPTION SUBUNIT 5"/>
    <property type="match status" value="1"/>
</dbReference>
<evidence type="ECO:0000256" key="9">
    <source>
        <dbReference type="RuleBase" id="RU364142"/>
    </source>
</evidence>
<comment type="function">
    <text evidence="9">Component of the Mediator complex, a coactivator involved in the regulated transcription of nearly all RNA polymerase II-dependent genes. Mediator functions as a bridge to convey information from gene-specific regulatory proteins to the basal RNA polymerase II transcription machinery. Mediator is recruited to promoters by direct interactions with regulatory proteins and serves as a scaffold for the assembly of a functional preinitiation complex with RNA polymerase II and the general transcription factors.</text>
</comment>
<evidence type="ECO:0000256" key="2">
    <source>
        <dbReference type="ARBA" id="ARBA00008782"/>
    </source>
</evidence>
<protein>
    <recommendedName>
        <fullName evidence="3 9">Mediator of RNA polymerase II transcription subunit 5</fullName>
    </recommendedName>
    <alternativeName>
        <fullName evidence="8 9">Mediator complex subunit 5</fullName>
    </alternativeName>
</protein>
<keyword evidence="5 9" id="KW-0010">Activator</keyword>
<gene>
    <name evidence="9" type="primary">MED5</name>
    <name evidence="10" type="ORF">LAMI_0E03136G</name>
</gene>
<evidence type="ECO:0000256" key="8">
    <source>
        <dbReference type="ARBA" id="ARBA00031256"/>
    </source>
</evidence>
<organism evidence="10 11">
    <name type="scientific">Lachancea mirantina</name>
    <dbReference type="NCBI Taxonomy" id="1230905"/>
    <lineage>
        <taxon>Eukaryota</taxon>
        <taxon>Fungi</taxon>
        <taxon>Dikarya</taxon>
        <taxon>Ascomycota</taxon>
        <taxon>Saccharomycotina</taxon>
        <taxon>Saccharomycetes</taxon>
        <taxon>Saccharomycetales</taxon>
        <taxon>Saccharomycetaceae</taxon>
        <taxon>Lachancea</taxon>
    </lineage>
</organism>
<evidence type="ECO:0000313" key="11">
    <source>
        <dbReference type="Proteomes" id="UP000191024"/>
    </source>
</evidence>
<dbReference type="PANTHER" id="PTHR35784:SF1">
    <property type="entry name" value="MEDIATOR OF RNA POLYMERASE II TRANSCRIPTION SUBUNIT 5"/>
    <property type="match status" value="1"/>
</dbReference>
<evidence type="ECO:0000256" key="3">
    <source>
        <dbReference type="ARBA" id="ARBA00020628"/>
    </source>
</evidence>